<dbReference type="SUPFAM" id="SSF51735">
    <property type="entry name" value="NAD(P)-binding Rossmann-fold domains"/>
    <property type="match status" value="1"/>
</dbReference>
<comment type="caution">
    <text evidence="2">The sequence shown here is derived from an EMBL/GenBank/DDBJ whole genome shotgun (WGS) entry which is preliminary data.</text>
</comment>
<gene>
    <name evidence="2" type="ORF">CEE37_01010</name>
</gene>
<dbReference type="Pfam" id="PF16363">
    <property type="entry name" value="GDP_Man_Dehyd"/>
    <property type="match status" value="1"/>
</dbReference>
<reference evidence="2 3" key="1">
    <citation type="submission" date="2017-06" db="EMBL/GenBank/DDBJ databases">
        <title>Novel microbial phyla capable of carbon fixation and sulfur reduction in deep-sea sediments.</title>
        <authorList>
            <person name="Huang J."/>
            <person name="Baker B."/>
            <person name="Wang Y."/>
        </authorList>
    </citation>
    <scope>NUCLEOTIDE SEQUENCE [LARGE SCALE GENOMIC DNA]</scope>
    <source>
        <strain evidence="2">B3_LCP</strain>
    </source>
</reference>
<accession>A0A532V534</accession>
<dbReference type="InterPro" id="IPR016040">
    <property type="entry name" value="NAD(P)-bd_dom"/>
</dbReference>
<dbReference type="InterPro" id="IPR036291">
    <property type="entry name" value="NAD(P)-bd_dom_sf"/>
</dbReference>
<organism evidence="2 3">
    <name type="scientific">candidate division LCP-89 bacterium B3_LCP</name>
    <dbReference type="NCBI Taxonomy" id="2012998"/>
    <lineage>
        <taxon>Bacteria</taxon>
        <taxon>Pseudomonadati</taxon>
        <taxon>Bacteria division LCP-89</taxon>
    </lineage>
</organism>
<dbReference type="PANTHER" id="PTHR43000">
    <property type="entry name" value="DTDP-D-GLUCOSE 4,6-DEHYDRATASE-RELATED"/>
    <property type="match status" value="1"/>
</dbReference>
<dbReference type="EMBL" id="NJBN01000001">
    <property type="protein sequence ID" value="TKJ42288.1"/>
    <property type="molecule type" value="Genomic_DNA"/>
</dbReference>
<feature type="domain" description="NAD(P)-binding" evidence="1">
    <location>
        <begin position="18"/>
        <end position="337"/>
    </location>
</feature>
<proteinExistence type="predicted"/>
<evidence type="ECO:0000313" key="2">
    <source>
        <dbReference type="EMBL" id="TKJ42288.1"/>
    </source>
</evidence>
<evidence type="ECO:0000259" key="1">
    <source>
        <dbReference type="Pfam" id="PF16363"/>
    </source>
</evidence>
<evidence type="ECO:0000313" key="3">
    <source>
        <dbReference type="Proteomes" id="UP000319619"/>
    </source>
</evidence>
<dbReference type="Gene3D" id="3.90.25.10">
    <property type="entry name" value="UDP-galactose 4-epimerase, domain 1"/>
    <property type="match status" value="1"/>
</dbReference>
<sequence>MKDFQSRAATQYRDRPILITGADGFIGSHLIEKLVSEGARIQALVRKPAEELKNISHLTERIELQFADITDEDQVLGALKCLQGERDVIIFHLAAEAHVGESWVQPEQTLQTNVLGTLNLLRAVCELNLHLHCFDYAGSSEEYGSCDPAKSEKYHHVEGGGVLLDELSPLNPKSVYAASKVAADFLCRTFFDAYDIPVVVSRMFNNFGPRQNPRFITGTVITQALSTDIVEIGSPHAKRDFTFVTDGVWGHLLTALYGEPGQVYVFGQGKNVSIGEWASLILDSGYKAGFWGPKELVSRDKRFRPGRTDEADLLADSSRLNELCGWQPEVTWEDGILQTINWYAENRPLWEGLVDWNQIK</sequence>
<dbReference type="Gene3D" id="3.40.50.720">
    <property type="entry name" value="NAD(P)-binding Rossmann-like Domain"/>
    <property type="match status" value="1"/>
</dbReference>
<dbReference type="Proteomes" id="UP000319619">
    <property type="component" value="Unassembled WGS sequence"/>
</dbReference>
<protein>
    <submittedName>
        <fullName evidence="2">GDP-mannose 4,6-dehydratase</fullName>
    </submittedName>
</protein>
<dbReference type="AlphaFoldDB" id="A0A532V534"/>
<name>A0A532V534_UNCL8</name>